<proteinExistence type="predicted"/>
<dbReference type="EMBL" id="GIFC01012783">
    <property type="protein sequence ID" value="MXU94866.1"/>
    <property type="molecule type" value="Transcribed_RNA"/>
</dbReference>
<protein>
    <submittedName>
        <fullName evidence="2">Putative secreted protein</fullName>
    </submittedName>
</protein>
<organism evidence="2">
    <name type="scientific">Ixodes ricinus</name>
    <name type="common">Common tick</name>
    <name type="synonym">Acarus ricinus</name>
    <dbReference type="NCBI Taxonomy" id="34613"/>
    <lineage>
        <taxon>Eukaryota</taxon>
        <taxon>Metazoa</taxon>
        <taxon>Ecdysozoa</taxon>
        <taxon>Arthropoda</taxon>
        <taxon>Chelicerata</taxon>
        <taxon>Arachnida</taxon>
        <taxon>Acari</taxon>
        <taxon>Parasitiformes</taxon>
        <taxon>Ixodida</taxon>
        <taxon>Ixodoidea</taxon>
        <taxon>Ixodidae</taxon>
        <taxon>Ixodinae</taxon>
        <taxon>Ixodes</taxon>
    </lineage>
</organism>
<dbReference type="AlphaFoldDB" id="A0A6B0UZ62"/>
<evidence type="ECO:0000256" key="1">
    <source>
        <dbReference type="SAM" id="MobiDB-lite"/>
    </source>
</evidence>
<accession>A0A6B0UZ62</accession>
<name>A0A6B0UZ62_IXORI</name>
<sequence length="172" mass="19549">MTTRQLPRRFHVVPANGTVITVFLELVCCSHWVVGLHVLYNPQVVLVLFDTPLNLIEEITQLHQDHQAGHREEYVAPQQHMKIMTEIDGKCCQLKAQLSIVDVGSTVLPHFFMMDIPQVNPIPDYHVQSTHCDQRTLSSHEGEGVGASMESHNHADCKQAHRQEQNAREQCQ</sequence>
<reference evidence="2" key="1">
    <citation type="submission" date="2019-12" db="EMBL/GenBank/DDBJ databases">
        <title>An insight into the sialome of adult female Ixodes ricinus ticks feeding for 6 days.</title>
        <authorList>
            <person name="Perner J."/>
            <person name="Ribeiro J.M.C."/>
        </authorList>
    </citation>
    <scope>NUCLEOTIDE SEQUENCE</scope>
    <source>
        <strain evidence="2">Semi-engorged</strain>
        <tissue evidence="2">Salivary glands</tissue>
    </source>
</reference>
<feature type="region of interest" description="Disordered" evidence="1">
    <location>
        <begin position="134"/>
        <end position="172"/>
    </location>
</feature>
<feature type="compositionally biased region" description="Basic and acidic residues" evidence="1">
    <location>
        <begin position="151"/>
        <end position="172"/>
    </location>
</feature>
<evidence type="ECO:0000313" key="2">
    <source>
        <dbReference type="EMBL" id="MXU94866.1"/>
    </source>
</evidence>
<feature type="compositionally biased region" description="Basic and acidic residues" evidence="1">
    <location>
        <begin position="134"/>
        <end position="143"/>
    </location>
</feature>